<feature type="transmembrane region" description="Helical" evidence="2">
    <location>
        <begin position="133"/>
        <end position="155"/>
    </location>
</feature>
<dbReference type="Proteomes" id="UP000638462">
    <property type="component" value="Unassembled WGS sequence"/>
</dbReference>
<dbReference type="RefSeq" id="WP_188731977.1">
    <property type="nucleotide sequence ID" value="NZ_BMIT01000047.1"/>
</dbReference>
<protein>
    <submittedName>
        <fullName evidence="4">Uncharacterized protein</fullName>
    </submittedName>
</protein>
<feature type="coiled-coil region" evidence="1">
    <location>
        <begin position="88"/>
        <end position="115"/>
    </location>
</feature>
<sequence>MNLLKALVIITILFVSSSGASASTIGLVNNITKETQKAGSKDKQNKIAISSEPSSLSESDINIIVTPTISNSNLLPSKSEPLVTNKGNQASNEKISELQSKIDELDELVKNNNKQLLTVEKLYKEQKEWNKTFIGWVGGGLGFFSVVFGLIAFVISRRSQESADLAFQSIKVAADSTQEKLKDISKFRQEVDDFKKDIKDSRKTIQRFEEFSIAIDLDLAILVNSESKLSSINFLITDYRQSSDIKLQKRLKDSLGPLIEIRRKLEEHLLHLKKPQFDGVKPELRKTIKEHIFRNLLIQSLVIKDLESPSRAIEILTDAEKFCDRNKQRALVYYNKACYYSLLGVLSSSSKCLAKAIDLSPSLRDSANEDSDLASLRSNAKLFEKALFGDNDD</sequence>
<keyword evidence="2" id="KW-1133">Transmembrane helix</keyword>
<gene>
    <name evidence="4" type="ORF">GCM10008027_45510</name>
</gene>
<feature type="signal peptide" evidence="3">
    <location>
        <begin position="1"/>
        <end position="22"/>
    </location>
</feature>
<reference evidence="5" key="1">
    <citation type="journal article" date="2019" name="Int. J. Syst. Evol. Microbiol.">
        <title>The Global Catalogue of Microorganisms (GCM) 10K type strain sequencing project: providing services to taxonomists for standard genome sequencing and annotation.</title>
        <authorList>
            <consortium name="The Broad Institute Genomics Platform"/>
            <consortium name="The Broad Institute Genome Sequencing Center for Infectious Disease"/>
            <person name="Wu L."/>
            <person name="Ma J."/>
        </authorList>
    </citation>
    <scope>NUCLEOTIDE SEQUENCE [LARGE SCALE GENOMIC DNA]</scope>
    <source>
        <strain evidence="5">CGMCC 1.15394</strain>
    </source>
</reference>
<evidence type="ECO:0000313" key="4">
    <source>
        <dbReference type="EMBL" id="GGF15647.1"/>
    </source>
</evidence>
<keyword evidence="2" id="KW-0812">Transmembrane</keyword>
<accession>A0ABQ1UFM6</accession>
<dbReference type="EMBL" id="BMIT01000047">
    <property type="protein sequence ID" value="GGF15647.1"/>
    <property type="molecule type" value="Genomic_DNA"/>
</dbReference>
<keyword evidence="2" id="KW-0472">Membrane</keyword>
<feature type="chain" id="PRO_5046807978" evidence="3">
    <location>
        <begin position="23"/>
        <end position="393"/>
    </location>
</feature>
<evidence type="ECO:0000256" key="1">
    <source>
        <dbReference type="SAM" id="Coils"/>
    </source>
</evidence>
<evidence type="ECO:0000256" key="2">
    <source>
        <dbReference type="SAM" id="Phobius"/>
    </source>
</evidence>
<proteinExistence type="predicted"/>
<evidence type="ECO:0000313" key="5">
    <source>
        <dbReference type="Proteomes" id="UP000638462"/>
    </source>
</evidence>
<evidence type="ECO:0000256" key="3">
    <source>
        <dbReference type="SAM" id="SignalP"/>
    </source>
</evidence>
<comment type="caution">
    <text evidence="4">The sequence shown here is derived from an EMBL/GenBank/DDBJ whole genome shotgun (WGS) entry which is preliminary data.</text>
</comment>
<keyword evidence="1" id="KW-0175">Coiled coil</keyword>
<keyword evidence="5" id="KW-1185">Reference proteome</keyword>
<name>A0ABQ1UFM6_9GAMM</name>
<organism evidence="4 5">
    <name type="scientific">Pseudoalteromonas gelatinilytica</name>
    <dbReference type="NCBI Taxonomy" id="1703256"/>
    <lineage>
        <taxon>Bacteria</taxon>
        <taxon>Pseudomonadati</taxon>
        <taxon>Pseudomonadota</taxon>
        <taxon>Gammaproteobacteria</taxon>
        <taxon>Alteromonadales</taxon>
        <taxon>Pseudoalteromonadaceae</taxon>
        <taxon>Pseudoalteromonas</taxon>
    </lineage>
</organism>
<dbReference type="NCBIfam" id="NF047558">
    <property type="entry name" value="TPR_END_plus"/>
    <property type="match status" value="1"/>
</dbReference>
<keyword evidence="3" id="KW-0732">Signal</keyword>